<dbReference type="GO" id="GO:0016787">
    <property type="term" value="F:hydrolase activity"/>
    <property type="evidence" value="ECO:0007669"/>
    <property type="project" value="UniProtKB-KW"/>
</dbReference>
<keyword evidence="3" id="KW-0175">Coiled coil</keyword>
<feature type="coiled-coil region" evidence="3">
    <location>
        <begin position="997"/>
        <end position="1024"/>
    </location>
</feature>
<keyword evidence="7" id="KW-0547">Nucleotide-binding</keyword>
<feature type="domain" description="Helicase C-terminal" evidence="6">
    <location>
        <begin position="873"/>
        <end position="1034"/>
    </location>
</feature>
<evidence type="ECO:0000259" key="6">
    <source>
        <dbReference type="PROSITE" id="PS51194"/>
    </source>
</evidence>
<dbReference type="Pfam" id="PF00271">
    <property type="entry name" value="Helicase_C"/>
    <property type="match status" value="1"/>
</dbReference>
<dbReference type="Gene3D" id="3.40.50.10810">
    <property type="entry name" value="Tandem AAA-ATPase domain"/>
    <property type="match status" value="1"/>
</dbReference>
<evidence type="ECO:0000256" key="1">
    <source>
        <dbReference type="ARBA" id="ARBA00022801"/>
    </source>
</evidence>
<dbReference type="RefSeq" id="WP_066199309.1">
    <property type="nucleotide sequence ID" value="NZ_JARMMB010000013.1"/>
</dbReference>
<dbReference type="FunFam" id="3.40.50.300:FF:000533">
    <property type="entry name" value="Helicase, Snf2 family"/>
    <property type="match status" value="1"/>
</dbReference>
<dbReference type="Proteomes" id="UP000233343">
    <property type="component" value="Unassembled WGS sequence"/>
</dbReference>
<comment type="caution">
    <text evidence="7">The sequence shown here is derived from an EMBL/GenBank/DDBJ whole genome shotgun (WGS) entry which is preliminary data.</text>
</comment>
<dbReference type="Pfam" id="PF04434">
    <property type="entry name" value="SWIM"/>
    <property type="match status" value="1"/>
</dbReference>
<dbReference type="SMART" id="SM00490">
    <property type="entry name" value="HELICc"/>
    <property type="match status" value="1"/>
</dbReference>
<dbReference type="GO" id="GO:0004386">
    <property type="term" value="F:helicase activity"/>
    <property type="evidence" value="ECO:0007669"/>
    <property type="project" value="UniProtKB-KW"/>
</dbReference>
<evidence type="ECO:0000259" key="5">
    <source>
        <dbReference type="PROSITE" id="PS51192"/>
    </source>
</evidence>
<evidence type="ECO:0000256" key="3">
    <source>
        <dbReference type="SAM" id="Coils"/>
    </source>
</evidence>
<accession>A0A2N0ZLL8</accession>
<organism evidence="7 8">
    <name type="scientific">Cytobacillus horneckiae</name>
    <dbReference type="NCBI Taxonomy" id="549687"/>
    <lineage>
        <taxon>Bacteria</taxon>
        <taxon>Bacillati</taxon>
        <taxon>Bacillota</taxon>
        <taxon>Bacilli</taxon>
        <taxon>Bacillales</taxon>
        <taxon>Bacillaceae</taxon>
        <taxon>Cytobacillus</taxon>
    </lineage>
</organism>
<dbReference type="AlphaFoldDB" id="A0A2N0ZLL8"/>
<name>A0A2N0ZLL8_9BACI</name>
<dbReference type="Pfam" id="PF00176">
    <property type="entry name" value="SNF2-rel_dom"/>
    <property type="match status" value="1"/>
</dbReference>
<protein>
    <submittedName>
        <fullName evidence="7">Helicase SNF</fullName>
    </submittedName>
</protein>
<keyword evidence="2" id="KW-0479">Metal-binding</keyword>
<feature type="domain" description="Helicase ATP-binding" evidence="5">
    <location>
        <begin position="600"/>
        <end position="763"/>
    </location>
</feature>
<evidence type="ECO:0000313" key="8">
    <source>
        <dbReference type="Proteomes" id="UP000233343"/>
    </source>
</evidence>
<dbReference type="Pfam" id="PF08455">
    <property type="entry name" value="SNF2_assoc"/>
    <property type="match status" value="1"/>
</dbReference>
<keyword evidence="1" id="KW-0378">Hydrolase</keyword>
<dbReference type="Gene3D" id="3.40.50.300">
    <property type="entry name" value="P-loop containing nucleotide triphosphate hydrolases"/>
    <property type="match status" value="1"/>
</dbReference>
<evidence type="ECO:0000256" key="2">
    <source>
        <dbReference type="PROSITE-ProRule" id="PRU00325"/>
    </source>
</evidence>
<gene>
    <name evidence="7" type="ORF">CWS20_05210</name>
</gene>
<proteinExistence type="predicted"/>
<evidence type="ECO:0000259" key="4">
    <source>
        <dbReference type="PROSITE" id="PS50966"/>
    </source>
</evidence>
<dbReference type="PANTHER" id="PTHR10799">
    <property type="entry name" value="SNF2/RAD54 HELICASE FAMILY"/>
    <property type="match status" value="1"/>
</dbReference>
<dbReference type="PROSITE" id="PS51194">
    <property type="entry name" value="HELICASE_CTER"/>
    <property type="match status" value="1"/>
</dbReference>
<dbReference type="InterPro" id="IPR038718">
    <property type="entry name" value="SNF2-like_sf"/>
</dbReference>
<dbReference type="EMBL" id="PISD01000008">
    <property type="protein sequence ID" value="PKG30392.1"/>
    <property type="molecule type" value="Genomic_DNA"/>
</dbReference>
<dbReference type="SUPFAM" id="SSF52540">
    <property type="entry name" value="P-loop containing nucleoside triphosphate hydrolases"/>
    <property type="match status" value="2"/>
</dbReference>
<dbReference type="PROSITE" id="PS50966">
    <property type="entry name" value="ZF_SWIM"/>
    <property type="match status" value="1"/>
</dbReference>
<dbReference type="SMART" id="SM00487">
    <property type="entry name" value="DEXDc"/>
    <property type="match status" value="1"/>
</dbReference>
<dbReference type="CDD" id="cd18793">
    <property type="entry name" value="SF2_C_SNF"/>
    <property type="match status" value="1"/>
</dbReference>
<dbReference type="InterPro" id="IPR001650">
    <property type="entry name" value="Helicase_C-like"/>
</dbReference>
<dbReference type="GO" id="GO:0005524">
    <property type="term" value="F:ATP binding"/>
    <property type="evidence" value="ECO:0007669"/>
    <property type="project" value="InterPro"/>
</dbReference>
<reference evidence="7 8" key="1">
    <citation type="journal article" date="2010" name="Int. J. Syst. Evol. Microbiol.">
        <title>Bacillus horneckiae sp. nov., isolated from a spacecraft-assembly clean room.</title>
        <authorList>
            <person name="Vaishampayan P."/>
            <person name="Probst A."/>
            <person name="Krishnamurthi S."/>
            <person name="Ghosh S."/>
            <person name="Osman S."/>
            <person name="McDowall A."/>
            <person name="Ruckmani A."/>
            <person name="Mayilraj S."/>
            <person name="Venkateswaran K."/>
        </authorList>
    </citation>
    <scope>NUCLEOTIDE SEQUENCE [LARGE SCALE GENOMIC DNA]</scope>
    <source>
        <strain evidence="8">1PO1SC</strain>
    </source>
</reference>
<keyword evidence="2" id="KW-0863">Zinc-finger</keyword>
<dbReference type="InterPro" id="IPR000330">
    <property type="entry name" value="SNF2_N"/>
</dbReference>
<keyword evidence="2" id="KW-0862">Zinc</keyword>
<sequence length="1040" mass="120051">MNNQLSQKNIIERCGAVSYKRGEAFYRGNKVLIHKTNDHKYVGKVKAAEAFSVTVDIDENGSLFTECSCPKLASFNKDCQHIAAVLIALGEVKPSREGQTQGMAEDLIAIFSTDSERLSTEQAHFENRELLNPTFICKVIPVDGKQYLGISLAFKNSDVLDAASFIQAVRSNKAYTITHQIKYSPELHCFRESVDTIFQFLADGDYEGEGKSILLSPSIWKNVYPILLKIKDVHFIYVDKQYDRLIVKNEVPPLSFSFYKKTDSAAVTISGLHSSVLFDMYDMVFIDGVFYLLSLKDFQRLTEIKTMIEKSHADEIVIEEKQIGFFLEKVVPGLRKLGHVHISKEMTMQYVASPLKAKLYLDRVNHRILASLEFHYGNIVINPVEGSHVHKDVMVFRDIDKEETILELMGTASFTTTDEGYYLHNEELEYEFLYHLLPKLQKLVKVYATTAIRNRIYRENPKPKINVRMKKERTNWLEFKFDITGISEQEIRNVLASLEEKRKYHRLKDGTLFSLESREFAEIQAFLKRVPVQDDSWIDFPFLKGMQTISQSNEEILHFEKSFREFMLQFKQPGYKSFPLPTGMQTLLRTYQKEGYYWMKLMAQYGFGGVLADDMGLGKTIQAIAFILSSMDEIRRNEQPALIICPSSVTYNWLSEFLRFAPSVKAVIVDGKQVERATIQKEAKVADVLITSYPLLRKDITWYEKQFFHTIIFDEAQSFKNPVTETAKAVKKLQSNHRFALTGTPIENSIEELWSIFHVVFPELFLGLKEYSQLSRQKIARMVQPFMLRRVKAEVLSELPEKIETLEAVELLPEQKKLYAAYLSKLRHDTLKHLNKQTLRKNRIRILAGLTRLRQICCHPKLFVDGYNGNSAKFEQLLSILREAKQSGRRVLVFSQFTKMLEIIGRELANEGREYFYLDGQTPTYERVKICNQFNEGEKDLFLISLKAGGTGLNLTGADTVILYDLWWNPAVEEQAADRAYRMGQTKDVHVIKMITRGTIEEKIEELQDKKKHLIEEILDKQTQSTLTEEDILDILELRS</sequence>
<dbReference type="InterPro" id="IPR013663">
    <property type="entry name" value="Helicase_SWF/SNF/SWI_bac"/>
</dbReference>
<feature type="domain" description="SWIM-type" evidence="4">
    <location>
        <begin position="51"/>
        <end position="90"/>
    </location>
</feature>
<evidence type="ECO:0000313" key="7">
    <source>
        <dbReference type="EMBL" id="PKG30392.1"/>
    </source>
</evidence>
<keyword evidence="7" id="KW-0347">Helicase</keyword>
<dbReference type="InterPro" id="IPR027417">
    <property type="entry name" value="P-loop_NTPase"/>
</dbReference>
<keyword evidence="7" id="KW-0067">ATP-binding</keyword>
<dbReference type="InterPro" id="IPR049730">
    <property type="entry name" value="SNF2/RAD54-like_C"/>
</dbReference>
<dbReference type="PROSITE" id="PS51192">
    <property type="entry name" value="HELICASE_ATP_BIND_1"/>
    <property type="match status" value="1"/>
</dbReference>
<dbReference type="InterPro" id="IPR014001">
    <property type="entry name" value="Helicase_ATP-bd"/>
</dbReference>
<keyword evidence="8" id="KW-1185">Reference proteome</keyword>
<dbReference type="GO" id="GO:0008270">
    <property type="term" value="F:zinc ion binding"/>
    <property type="evidence" value="ECO:0007669"/>
    <property type="project" value="UniProtKB-KW"/>
</dbReference>
<dbReference type="InterPro" id="IPR007527">
    <property type="entry name" value="Znf_SWIM"/>
</dbReference>